<dbReference type="GO" id="GO:0016747">
    <property type="term" value="F:acyltransferase activity, transferring groups other than amino-acyl groups"/>
    <property type="evidence" value="ECO:0007669"/>
    <property type="project" value="TreeGrafter"/>
</dbReference>
<sequence>MFTTLSRRTTVLVAASFAVAAAATFATAQGPGPVPGIESGGSVAAKDPYADTPGHQVPEIQPRPGDVAACDQPGEDEIVRVPDRGAPDGKRPVWIRRPPGPDDAGVPVLYLLHGSTGTHRDIIDAGVGPLMDEAMCRHGVQFVVAAPYGQETGRSDTEWGDDADGRFHIETFVTQKAIEEVEGDQRRPRELRAIGGFSMGGYGAAALSLRNPGIYRQVVSWAGYFKVDDPSGTFGPSPDSAHAPDQLLDNPGVADIRFKLIEGTDDHTPLQSGSIHGEAERFAKLLRERDMSVETHFPEGGHDFDAWNPTIPEAVGFLVEGWTEPGNGDD</sequence>
<dbReference type="RefSeq" id="WP_184581981.1">
    <property type="nucleotide sequence ID" value="NZ_JACHJT010000001.1"/>
</dbReference>
<feature type="chain" id="PRO_5030663101" evidence="2">
    <location>
        <begin position="29"/>
        <end position="330"/>
    </location>
</feature>
<dbReference type="EMBL" id="JACHJT010000001">
    <property type="protein sequence ID" value="MBB4934141.1"/>
    <property type="molecule type" value="Genomic_DNA"/>
</dbReference>
<keyword evidence="4" id="KW-1185">Reference proteome</keyword>
<accession>A0A7W7W4T3</accession>
<evidence type="ECO:0000256" key="1">
    <source>
        <dbReference type="SAM" id="MobiDB-lite"/>
    </source>
</evidence>
<feature type="signal peptide" evidence="2">
    <location>
        <begin position="1"/>
        <end position="28"/>
    </location>
</feature>
<dbReference type="Pfam" id="PF00756">
    <property type="entry name" value="Esterase"/>
    <property type="match status" value="1"/>
</dbReference>
<reference evidence="3 4" key="1">
    <citation type="submission" date="2020-08" db="EMBL/GenBank/DDBJ databases">
        <title>Sequencing the genomes of 1000 actinobacteria strains.</title>
        <authorList>
            <person name="Klenk H.-P."/>
        </authorList>
    </citation>
    <scope>NUCLEOTIDE SEQUENCE [LARGE SCALE GENOMIC DNA]</scope>
    <source>
        <strain evidence="3 4">DSM 102030</strain>
    </source>
</reference>
<dbReference type="InterPro" id="IPR050583">
    <property type="entry name" value="Mycobacterial_A85_antigen"/>
</dbReference>
<dbReference type="Gene3D" id="3.40.50.1820">
    <property type="entry name" value="alpha/beta hydrolase"/>
    <property type="match status" value="1"/>
</dbReference>
<dbReference type="InterPro" id="IPR000801">
    <property type="entry name" value="Esterase-like"/>
</dbReference>
<protein>
    <submittedName>
        <fullName evidence="3">S-formylglutathione hydrolase FrmB</fullName>
    </submittedName>
</protein>
<proteinExistence type="predicted"/>
<evidence type="ECO:0000313" key="4">
    <source>
        <dbReference type="Proteomes" id="UP000523007"/>
    </source>
</evidence>
<dbReference type="PANTHER" id="PTHR48098:SF1">
    <property type="entry name" value="DIACYLGLYCEROL ACYLTRANSFERASE_MYCOLYLTRANSFERASE AG85A"/>
    <property type="match status" value="1"/>
</dbReference>
<feature type="region of interest" description="Disordered" evidence="1">
    <location>
        <begin position="28"/>
        <end position="66"/>
    </location>
</feature>
<dbReference type="AlphaFoldDB" id="A0A7W7W4T3"/>
<dbReference type="InterPro" id="IPR029058">
    <property type="entry name" value="AB_hydrolase_fold"/>
</dbReference>
<dbReference type="GO" id="GO:0016787">
    <property type="term" value="F:hydrolase activity"/>
    <property type="evidence" value="ECO:0007669"/>
    <property type="project" value="UniProtKB-KW"/>
</dbReference>
<keyword evidence="2" id="KW-0732">Signal</keyword>
<name>A0A7W7W4T3_9ACTN</name>
<dbReference type="Proteomes" id="UP000523007">
    <property type="component" value="Unassembled WGS sequence"/>
</dbReference>
<gene>
    <name evidence="3" type="ORF">F4561_004961</name>
</gene>
<evidence type="ECO:0000256" key="2">
    <source>
        <dbReference type="SAM" id="SignalP"/>
    </source>
</evidence>
<organism evidence="3 4">
    <name type="scientific">Lipingzhangella halophila</name>
    <dbReference type="NCBI Taxonomy" id="1783352"/>
    <lineage>
        <taxon>Bacteria</taxon>
        <taxon>Bacillati</taxon>
        <taxon>Actinomycetota</taxon>
        <taxon>Actinomycetes</taxon>
        <taxon>Streptosporangiales</taxon>
        <taxon>Nocardiopsidaceae</taxon>
        <taxon>Lipingzhangella</taxon>
    </lineage>
</organism>
<dbReference type="SUPFAM" id="SSF53474">
    <property type="entry name" value="alpha/beta-Hydrolases"/>
    <property type="match status" value="1"/>
</dbReference>
<comment type="caution">
    <text evidence="3">The sequence shown here is derived from an EMBL/GenBank/DDBJ whole genome shotgun (WGS) entry which is preliminary data.</text>
</comment>
<evidence type="ECO:0000313" key="3">
    <source>
        <dbReference type="EMBL" id="MBB4934141.1"/>
    </source>
</evidence>
<dbReference type="PANTHER" id="PTHR48098">
    <property type="entry name" value="ENTEROCHELIN ESTERASE-RELATED"/>
    <property type="match status" value="1"/>
</dbReference>
<keyword evidence="3" id="KW-0378">Hydrolase</keyword>